<accession>A0A657Q1K9</accession>
<dbReference type="AlphaFoldDB" id="A0A657Q1K9"/>
<protein>
    <recommendedName>
        <fullName evidence="4">DUF4845 domain-containing protein</fullName>
    </recommendedName>
</protein>
<feature type="transmembrane region" description="Helical" evidence="1">
    <location>
        <begin position="12"/>
        <end position="31"/>
    </location>
</feature>
<dbReference type="Pfam" id="PF16137">
    <property type="entry name" value="DUF4845"/>
    <property type="match status" value="1"/>
</dbReference>
<organism evidence="2 3">
    <name type="scientific">Candidatus Sedimenticola endophacoides</name>
    <dbReference type="NCBI Taxonomy" id="2548426"/>
    <lineage>
        <taxon>Bacteria</taxon>
        <taxon>Pseudomonadati</taxon>
        <taxon>Pseudomonadota</taxon>
        <taxon>Gammaproteobacteria</taxon>
        <taxon>Chromatiales</taxon>
        <taxon>Sedimenticolaceae</taxon>
        <taxon>Sedimenticola</taxon>
    </lineage>
</organism>
<evidence type="ECO:0000313" key="3">
    <source>
        <dbReference type="Proteomes" id="UP000250928"/>
    </source>
</evidence>
<evidence type="ECO:0008006" key="4">
    <source>
        <dbReference type="Google" id="ProtNLM"/>
    </source>
</evidence>
<comment type="caution">
    <text evidence="2">The sequence shown here is derived from an EMBL/GenBank/DDBJ whole genome shotgun (WGS) entry which is preliminary data.</text>
</comment>
<dbReference type="EMBL" id="PQCO01000231">
    <property type="protein sequence ID" value="PUE00157.1"/>
    <property type="molecule type" value="Genomic_DNA"/>
</dbReference>
<name>A0A657Q1K9_9GAMM</name>
<keyword evidence="1" id="KW-0472">Membrane</keyword>
<evidence type="ECO:0000313" key="2">
    <source>
        <dbReference type="EMBL" id="PUE00157.1"/>
    </source>
</evidence>
<keyword evidence="1" id="KW-1133">Transmembrane helix</keyword>
<dbReference type="InterPro" id="IPR032314">
    <property type="entry name" value="DUF4845"/>
</dbReference>
<dbReference type="Proteomes" id="UP000250928">
    <property type="component" value="Unassembled WGS sequence"/>
</dbReference>
<reference evidence="2 3" key="1">
    <citation type="submission" date="2018-01" db="EMBL/GenBank/DDBJ databases">
        <title>Novel co-symbiosis in the lucinid bivalve Phacoides pectinatus.</title>
        <authorList>
            <person name="Lim S.J."/>
            <person name="Davis B.G."/>
            <person name="Gill D.E."/>
            <person name="Engel A.S."/>
            <person name="Anderson L.C."/>
            <person name="Campbell B.J."/>
        </authorList>
    </citation>
    <scope>NUCLEOTIDE SEQUENCE [LARGE SCALE GENOMIC DNA]</scope>
    <source>
        <strain evidence="2">N3_P5</strain>
    </source>
</reference>
<gene>
    <name evidence="2" type="ORF">C3L24_09610</name>
</gene>
<sequence>MNSFMRRQAGMTGIGWLLVLFVVGFFVMLLLRIGPIYLENYSIKGVLESLETEPLITRKSKVEIKGMIMKRMRINGVYDFDPKSLDIVKSPGLVTVSIDYSVQKSMFANIDVIVHFSEKVELVSN</sequence>
<proteinExistence type="predicted"/>
<keyword evidence="1" id="KW-0812">Transmembrane</keyword>
<evidence type="ECO:0000256" key="1">
    <source>
        <dbReference type="SAM" id="Phobius"/>
    </source>
</evidence>